<dbReference type="EC" id="4.2.3.5" evidence="3 7"/>
<dbReference type="HOGENOM" id="CLU_034547_0_0_5"/>
<name>J1K0I0_9HYPH</name>
<keyword evidence="7" id="KW-0285">Flavoprotein</keyword>
<comment type="pathway">
    <text evidence="1 7 8">Metabolic intermediate biosynthesis; chorismate biosynthesis; chorismate from D-erythrose 4-phosphate and phosphoenolpyruvate: step 7/7.</text>
</comment>
<feature type="binding site" evidence="7">
    <location>
        <position position="48"/>
    </location>
    <ligand>
        <name>NADP(+)</name>
        <dbReference type="ChEBI" id="CHEBI:58349"/>
    </ligand>
</feature>
<dbReference type="PANTHER" id="PTHR21085:SF0">
    <property type="entry name" value="CHORISMATE SYNTHASE"/>
    <property type="match status" value="1"/>
</dbReference>
<dbReference type="PROSITE" id="PS00787">
    <property type="entry name" value="CHORISMATE_SYNTHASE_1"/>
    <property type="match status" value="1"/>
</dbReference>
<dbReference type="GO" id="GO:0009423">
    <property type="term" value="P:chorismate biosynthetic process"/>
    <property type="evidence" value="ECO:0007669"/>
    <property type="project" value="UniProtKB-UniRule"/>
</dbReference>
<dbReference type="PROSITE" id="PS00788">
    <property type="entry name" value="CHORISMATE_SYNTHASE_2"/>
    <property type="match status" value="1"/>
</dbReference>
<dbReference type="PROSITE" id="PS00789">
    <property type="entry name" value="CHORISMATE_SYNTHASE_3"/>
    <property type="match status" value="1"/>
</dbReference>
<organism evidence="9 10">
    <name type="scientific">Bartonella tamiae Th239</name>
    <dbReference type="NCBI Taxonomy" id="1094558"/>
    <lineage>
        <taxon>Bacteria</taxon>
        <taxon>Pseudomonadati</taxon>
        <taxon>Pseudomonadota</taxon>
        <taxon>Alphaproteobacteria</taxon>
        <taxon>Hyphomicrobiales</taxon>
        <taxon>Bartonellaceae</taxon>
        <taxon>Bartonella</taxon>
    </lineage>
</organism>
<comment type="caution">
    <text evidence="9">The sequence shown here is derived from an EMBL/GenBank/DDBJ whole genome shotgun (WGS) entry which is preliminary data.</text>
</comment>
<dbReference type="PATRIC" id="fig|1094558.3.peg.1008"/>
<comment type="subunit">
    <text evidence="7">Homotetramer.</text>
</comment>
<feature type="binding site" evidence="7">
    <location>
        <begin position="303"/>
        <end position="307"/>
    </location>
    <ligand>
        <name>FMN</name>
        <dbReference type="ChEBI" id="CHEBI:58210"/>
    </ligand>
</feature>
<dbReference type="HAMAP" id="MF_00300">
    <property type="entry name" value="Chorismate_synth"/>
    <property type="match status" value="1"/>
</dbReference>
<dbReference type="NCBIfam" id="TIGR00033">
    <property type="entry name" value="aroC"/>
    <property type="match status" value="1"/>
</dbReference>
<keyword evidence="10" id="KW-1185">Reference proteome</keyword>
<dbReference type="GO" id="GO:0008652">
    <property type="term" value="P:amino acid biosynthetic process"/>
    <property type="evidence" value="ECO:0007669"/>
    <property type="project" value="UniProtKB-KW"/>
</dbReference>
<comment type="cofactor">
    <cofactor evidence="7 8">
        <name>FMNH2</name>
        <dbReference type="ChEBI" id="CHEBI:57618"/>
    </cofactor>
    <text evidence="7 8">Reduced FMN (FMNH(2)).</text>
</comment>
<accession>J1K0I0</accession>
<dbReference type="SUPFAM" id="SSF103263">
    <property type="entry name" value="Chorismate synthase, AroC"/>
    <property type="match status" value="1"/>
</dbReference>
<dbReference type="NCBIfam" id="NF003793">
    <property type="entry name" value="PRK05382.1"/>
    <property type="match status" value="1"/>
</dbReference>
<dbReference type="EMBL" id="AIMB01000007">
    <property type="protein sequence ID" value="EJF90520.1"/>
    <property type="molecule type" value="Genomic_DNA"/>
</dbReference>
<reference evidence="9 10" key="1">
    <citation type="submission" date="2012-03" db="EMBL/GenBank/DDBJ databases">
        <title>The Genome Sequence of Bartonella tamiae Th239.</title>
        <authorList>
            <consortium name="The Broad Institute Genome Sequencing Platform"/>
            <consortium name="The Broad Institute Genome Sequencing Center for Infectious Disease"/>
            <person name="Feldgarden M."/>
            <person name="Kirby J."/>
            <person name="Kosoy M."/>
            <person name="Birtles R."/>
            <person name="Probert W.S."/>
            <person name="Chiaraviglio L."/>
            <person name="Young S.K."/>
            <person name="Zeng Q."/>
            <person name="Gargeya S."/>
            <person name="Fitzgerald M."/>
            <person name="Haas B."/>
            <person name="Abouelleil A."/>
            <person name="Alvarado L."/>
            <person name="Arachchi H.M."/>
            <person name="Berlin A."/>
            <person name="Chapman S.B."/>
            <person name="Gearin G."/>
            <person name="Goldberg J."/>
            <person name="Griggs A."/>
            <person name="Gujja S."/>
            <person name="Hansen M."/>
            <person name="Heiman D."/>
            <person name="Howarth C."/>
            <person name="Larimer J."/>
            <person name="Lui A."/>
            <person name="MacDonald P.J.P."/>
            <person name="McCowen C."/>
            <person name="Montmayeur A."/>
            <person name="Murphy C."/>
            <person name="Neiman D."/>
            <person name="Pearson M."/>
            <person name="Priest M."/>
            <person name="Roberts A."/>
            <person name="Saif S."/>
            <person name="Shea T."/>
            <person name="Sisk P."/>
            <person name="Stolte C."/>
            <person name="Sykes S."/>
            <person name="Wortman J."/>
            <person name="Nusbaum C."/>
            <person name="Birren B."/>
        </authorList>
    </citation>
    <scope>NUCLEOTIDE SEQUENCE [LARGE SCALE GENOMIC DNA]</scope>
    <source>
        <strain evidence="9 10">Th239</strain>
    </source>
</reference>
<dbReference type="InterPro" id="IPR020541">
    <property type="entry name" value="Chorismate_synthase_CS"/>
</dbReference>
<dbReference type="eggNOG" id="COG0082">
    <property type="taxonomic scope" value="Bacteria"/>
</dbReference>
<dbReference type="Proteomes" id="UP000008952">
    <property type="component" value="Unassembled WGS sequence"/>
</dbReference>
<evidence type="ECO:0000313" key="9">
    <source>
        <dbReference type="EMBL" id="EJF90520.1"/>
    </source>
</evidence>
<dbReference type="Pfam" id="PF01264">
    <property type="entry name" value="Chorismate_synt"/>
    <property type="match status" value="1"/>
</dbReference>
<keyword evidence="6 7" id="KW-0456">Lyase</keyword>
<evidence type="ECO:0000313" key="10">
    <source>
        <dbReference type="Proteomes" id="UP000008952"/>
    </source>
</evidence>
<dbReference type="GO" id="GO:0009073">
    <property type="term" value="P:aromatic amino acid family biosynthetic process"/>
    <property type="evidence" value="ECO:0007669"/>
    <property type="project" value="UniProtKB-KW"/>
</dbReference>
<sequence>MSHNTFGQLFRVTTWGESHGPALGCVIDGCPPGIIFSLDEIQFYLDKRKPGQSKYTTQRREADKVKILSGVLPCENDTLLVTTGTPISMLIENTDQRSKDYGAIAQKYRPGHADYVYDIKYGLRDYRGGGRSSARETAARVAAGAIARKIIPNLSVRGAIVAIGPIQIDRNHFDWNEVDQNPFFSPDKKAVSKFENYMDGVRKSGSSTGAIVEIVAENVPIGLGAPIYGKLDQDIASFLMSINAVKAVEIGDGFDVAKLSGEENADEMRLDENGNPIFLSNHAGGILGGISTGQPIIVRFAVKPTSSILTSRCSIDAQHNLVDVSTKGRHDPCVGIRAVPVGEAMVACALADHYLRHRGQTGRS</sequence>
<proteinExistence type="inferred from homology"/>
<evidence type="ECO:0000256" key="4">
    <source>
        <dbReference type="ARBA" id="ARBA00022605"/>
    </source>
</evidence>
<dbReference type="InterPro" id="IPR035904">
    <property type="entry name" value="Chorismate_synth_AroC_sf"/>
</dbReference>
<dbReference type="InterPro" id="IPR000453">
    <property type="entry name" value="Chorismate_synth"/>
</dbReference>
<dbReference type="RefSeq" id="WP_008038897.1">
    <property type="nucleotide sequence ID" value="NZ_JH725147.1"/>
</dbReference>
<feature type="binding site" evidence="7">
    <location>
        <position position="54"/>
    </location>
    <ligand>
        <name>NADP(+)</name>
        <dbReference type="ChEBI" id="CHEBI:58349"/>
    </ligand>
</feature>
<dbReference type="GO" id="GO:0005829">
    <property type="term" value="C:cytosol"/>
    <property type="evidence" value="ECO:0007669"/>
    <property type="project" value="TreeGrafter"/>
</dbReference>
<keyword evidence="7" id="KW-0274">FAD</keyword>
<feature type="binding site" evidence="7">
    <location>
        <begin position="131"/>
        <end position="133"/>
    </location>
    <ligand>
        <name>FMN</name>
        <dbReference type="ChEBI" id="CHEBI:58210"/>
    </ligand>
</feature>
<dbReference type="Gene3D" id="3.60.150.10">
    <property type="entry name" value="Chorismate synthase AroC"/>
    <property type="match status" value="1"/>
</dbReference>
<comment type="similarity">
    <text evidence="2 7 8">Belongs to the chorismate synthase family.</text>
</comment>
<dbReference type="GO" id="GO:0004107">
    <property type="term" value="F:chorismate synthase activity"/>
    <property type="evidence" value="ECO:0007669"/>
    <property type="project" value="UniProtKB-UniRule"/>
</dbReference>
<feature type="binding site" evidence="7">
    <location>
        <position position="288"/>
    </location>
    <ligand>
        <name>FMN</name>
        <dbReference type="ChEBI" id="CHEBI:58210"/>
    </ligand>
</feature>
<evidence type="ECO:0000256" key="7">
    <source>
        <dbReference type="HAMAP-Rule" id="MF_00300"/>
    </source>
</evidence>
<comment type="function">
    <text evidence="7">Catalyzes the anti-1,4-elimination of the C-3 phosphate and the C-6 proR hydrogen from 5-enolpyruvylshikimate-3-phosphate (EPSP) to yield chorismate, which is the branch point compound that serves as the starting substrate for the three terminal pathways of aromatic amino acid biosynthesis. This reaction introduces a second double bond into the aromatic ring system.</text>
</comment>
<keyword evidence="4 7" id="KW-0028">Amino-acid biosynthesis</keyword>
<dbReference type="STRING" id="1094558.ME5_00921"/>
<keyword evidence="5 7" id="KW-0057">Aromatic amino acid biosynthesis</keyword>
<feature type="binding site" evidence="7">
    <location>
        <position position="329"/>
    </location>
    <ligand>
        <name>FMN</name>
        <dbReference type="ChEBI" id="CHEBI:58210"/>
    </ligand>
</feature>
<evidence type="ECO:0000256" key="2">
    <source>
        <dbReference type="ARBA" id="ARBA00008014"/>
    </source>
</evidence>
<dbReference type="PANTHER" id="PTHR21085">
    <property type="entry name" value="CHORISMATE SYNTHASE"/>
    <property type="match status" value="1"/>
</dbReference>
<keyword evidence="7" id="KW-0288">FMN</keyword>
<dbReference type="UniPathway" id="UPA00053">
    <property type="reaction ID" value="UER00090"/>
</dbReference>
<evidence type="ECO:0000256" key="1">
    <source>
        <dbReference type="ARBA" id="ARBA00005044"/>
    </source>
</evidence>
<comment type="catalytic activity">
    <reaction evidence="7 8">
        <text>5-O-(1-carboxyvinyl)-3-phosphoshikimate = chorismate + phosphate</text>
        <dbReference type="Rhea" id="RHEA:21020"/>
        <dbReference type="ChEBI" id="CHEBI:29748"/>
        <dbReference type="ChEBI" id="CHEBI:43474"/>
        <dbReference type="ChEBI" id="CHEBI:57701"/>
        <dbReference type="EC" id="4.2.3.5"/>
    </reaction>
</comment>
<gene>
    <name evidence="7" type="primary">aroC</name>
    <name evidence="9" type="ORF">ME5_00921</name>
</gene>
<dbReference type="AlphaFoldDB" id="J1K0I0"/>
<protein>
    <recommendedName>
        <fullName evidence="3 7">Chorismate synthase</fullName>
        <shortName evidence="7">CS</shortName>
        <ecNumber evidence="3 7">4.2.3.5</ecNumber>
    </recommendedName>
    <alternativeName>
        <fullName evidence="7">5-enolpyruvylshikimate-3-phosphate phospholyase</fullName>
    </alternativeName>
</protein>
<keyword evidence="7" id="KW-0521">NADP</keyword>
<evidence type="ECO:0000256" key="8">
    <source>
        <dbReference type="RuleBase" id="RU000605"/>
    </source>
</evidence>
<dbReference type="OrthoDB" id="9771806at2"/>
<evidence type="ECO:0000256" key="3">
    <source>
        <dbReference type="ARBA" id="ARBA00013036"/>
    </source>
</evidence>
<dbReference type="CDD" id="cd07304">
    <property type="entry name" value="Chorismate_synthase"/>
    <property type="match status" value="1"/>
</dbReference>
<evidence type="ECO:0000256" key="6">
    <source>
        <dbReference type="ARBA" id="ARBA00023239"/>
    </source>
</evidence>
<dbReference type="PIRSF" id="PIRSF001456">
    <property type="entry name" value="Chorismate_synth"/>
    <property type="match status" value="1"/>
</dbReference>
<dbReference type="GO" id="GO:0010181">
    <property type="term" value="F:FMN binding"/>
    <property type="evidence" value="ECO:0007669"/>
    <property type="project" value="TreeGrafter"/>
</dbReference>
<feature type="binding site" evidence="7">
    <location>
        <begin position="243"/>
        <end position="244"/>
    </location>
    <ligand>
        <name>FMN</name>
        <dbReference type="ChEBI" id="CHEBI:58210"/>
    </ligand>
</feature>
<evidence type="ECO:0000256" key="5">
    <source>
        <dbReference type="ARBA" id="ARBA00023141"/>
    </source>
</evidence>